<organism evidence="1 2">
    <name type="scientific">Arthrobacter woluwensis</name>
    <dbReference type="NCBI Taxonomy" id="156980"/>
    <lineage>
        <taxon>Bacteria</taxon>
        <taxon>Bacillati</taxon>
        <taxon>Actinomycetota</taxon>
        <taxon>Actinomycetes</taxon>
        <taxon>Micrococcales</taxon>
        <taxon>Micrococcaceae</taxon>
        <taxon>Arthrobacter</taxon>
    </lineage>
</organism>
<protein>
    <submittedName>
        <fullName evidence="1">Uncharacterized protein</fullName>
    </submittedName>
</protein>
<dbReference type="Proteomes" id="UP000182652">
    <property type="component" value="Unassembled WGS sequence"/>
</dbReference>
<name>A0A1H4MY49_9MICC</name>
<dbReference type="RefSeq" id="WP_066211045.1">
    <property type="nucleotide sequence ID" value="NZ_FNSN01000003.1"/>
</dbReference>
<sequence length="169" mass="17743">MADTLKLGILVAQGAHREAVIEDLRSRAESAARAEGKELVALAVCLDSPGLRDAVDGLELVVIPDAGGPLAPVLARLAGLPGPAGVAGRLVRDNAASRAFARQVRKRGQLVRALAACDVIVAADLTADRAVWSLRRRTRAWLVHGPMTMLHAIRRIARSGADGLAEARA</sequence>
<dbReference type="EMBL" id="FNSN01000003">
    <property type="protein sequence ID" value="SEB87883.1"/>
    <property type="molecule type" value="Genomic_DNA"/>
</dbReference>
<dbReference type="STRING" id="156980.SAMN04489745_1490"/>
<accession>A0A1H4MY49</accession>
<evidence type="ECO:0000313" key="2">
    <source>
        <dbReference type="Proteomes" id="UP000182652"/>
    </source>
</evidence>
<dbReference type="AlphaFoldDB" id="A0A1H4MY49"/>
<gene>
    <name evidence="1" type="ORF">SAMN04489745_1490</name>
</gene>
<keyword evidence="2" id="KW-1185">Reference proteome</keyword>
<reference evidence="1 2" key="1">
    <citation type="submission" date="2016-10" db="EMBL/GenBank/DDBJ databases">
        <authorList>
            <person name="de Groot N.N."/>
        </authorList>
    </citation>
    <scope>NUCLEOTIDE SEQUENCE [LARGE SCALE GENOMIC DNA]</scope>
    <source>
        <strain evidence="1 2">DSM 10495</strain>
    </source>
</reference>
<evidence type="ECO:0000313" key="1">
    <source>
        <dbReference type="EMBL" id="SEB87883.1"/>
    </source>
</evidence>
<proteinExistence type="predicted"/>